<feature type="compositionally biased region" description="Basic and acidic residues" evidence="1">
    <location>
        <begin position="142"/>
        <end position="161"/>
    </location>
</feature>
<dbReference type="EMBL" id="KK784884">
    <property type="protein sequence ID" value="KDO74210.1"/>
    <property type="molecule type" value="Genomic_DNA"/>
</dbReference>
<evidence type="ECO:0000313" key="4">
    <source>
        <dbReference type="Proteomes" id="UP000027120"/>
    </source>
</evidence>
<feature type="region of interest" description="Disordered" evidence="1">
    <location>
        <begin position="130"/>
        <end position="279"/>
    </location>
</feature>
<keyword evidence="4" id="KW-1185">Reference proteome</keyword>
<feature type="compositionally biased region" description="Low complexity" evidence="1">
    <location>
        <begin position="245"/>
        <end position="269"/>
    </location>
</feature>
<dbReference type="InterPro" id="IPR025520">
    <property type="entry name" value="DUF4408"/>
</dbReference>
<name>A0A067G6I9_CITSI</name>
<sequence>MSIIFLKAAAVSTCVLSVGVVLKHSSVAPFISEFLASDVPSFWNLLLQWLEPPFLYLLINAIIISIVASSKLLQKGHHIEDDQISVFPPPDKVIAASTEVSLYDHIRPVQDLSDDNKTVMMMDGGDGVAEVVGDVKTTPPPKRSDSMEFSDSSEKESRDKPPVSTRFGHRKAVKANPEGGRALRVAKSKRNDTLESTWKTITEGRAMPLTRHLKKSDTWDSHVRQNSTAPAPKVKKAETFHERTTTTATTASTTSGGSGEESANGNSAGRLRREPSLSQDELNRRVEAFIKKFNEEMRLQRQRSLEQYNQMINRGAN</sequence>
<dbReference type="PANTHER" id="PTHR33098:SF117">
    <property type="entry name" value="COTTON FIBER (DUF761)"/>
    <property type="match status" value="1"/>
</dbReference>
<dbReference type="InterPro" id="IPR008480">
    <property type="entry name" value="DUF761_pln"/>
</dbReference>
<protein>
    <recommendedName>
        <fullName evidence="2">DUF4408 domain-containing protein</fullName>
    </recommendedName>
</protein>
<dbReference type="PANTHER" id="PTHR33098">
    <property type="entry name" value="COTTON FIBER (DUF761)"/>
    <property type="match status" value="1"/>
</dbReference>
<feature type="compositionally biased region" description="Basic and acidic residues" evidence="1">
    <location>
        <begin position="235"/>
        <end position="244"/>
    </location>
</feature>
<feature type="domain" description="DUF4408" evidence="2">
    <location>
        <begin position="40"/>
        <end position="72"/>
    </location>
</feature>
<reference evidence="3 4" key="1">
    <citation type="submission" date="2014-04" db="EMBL/GenBank/DDBJ databases">
        <authorList>
            <consortium name="International Citrus Genome Consortium"/>
            <person name="Gmitter F."/>
            <person name="Chen C."/>
            <person name="Farmerie W."/>
            <person name="Harkins T."/>
            <person name="Desany B."/>
            <person name="Mohiuddin M."/>
            <person name="Kodira C."/>
            <person name="Borodovsky M."/>
            <person name="Lomsadze A."/>
            <person name="Burns P."/>
            <person name="Jenkins J."/>
            <person name="Prochnik S."/>
            <person name="Shu S."/>
            <person name="Chapman J."/>
            <person name="Pitluck S."/>
            <person name="Schmutz J."/>
            <person name="Rokhsar D."/>
        </authorList>
    </citation>
    <scope>NUCLEOTIDE SEQUENCE</scope>
</reference>
<evidence type="ECO:0000256" key="1">
    <source>
        <dbReference type="SAM" id="MobiDB-lite"/>
    </source>
</evidence>
<dbReference type="PaxDb" id="2711-XP_006464682.1"/>
<accession>A0A067G6I9</accession>
<dbReference type="STRING" id="2711.A0A067G6I9"/>
<organism evidence="3 4">
    <name type="scientific">Citrus sinensis</name>
    <name type="common">Sweet orange</name>
    <name type="synonym">Citrus aurantium var. sinensis</name>
    <dbReference type="NCBI Taxonomy" id="2711"/>
    <lineage>
        <taxon>Eukaryota</taxon>
        <taxon>Viridiplantae</taxon>
        <taxon>Streptophyta</taxon>
        <taxon>Embryophyta</taxon>
        <taxon>Tracheophyta</taxon>
        <taxon>Spermatophyta</taxon>
        <taxon>Magnoliopsida</taxon>
        <taxon>eudicotyledons</taxon>
        <taxon>Gunneridae</taxon>
        <taxon>Pentapetalae</taxon>
        <taxon>rosids</taxon>
        <taxon>malvids</taxon>
        <taxon>Sapindales</taxon>
        <taxon>Rutaceae</taxon>
        <taxon>Aurantioideae</taxon>
        <taxon>Citrus</taxon>
    </lineage>
</organism>
<gene>
    <name evidence="3" type="ORF">CISIN_1g021125mg</name>
</gene>
<dbReference type="Pfam" id="PF14364">
    <property type="entry name" value="DUF4408"/>
    <property type="match status" value="1"/>
</dbReference>
<dbReference type="eggNOG" id="ENOG502QU3V">
    <property type="taxonomic scope" value="Eukaryota"/>
</dbReference>
<proteinExistence type="predicted"/>
<evidence type="ECO:0000313" key="3">
    <source>
        <dbReference type="EMBL" id="KDO74210.1"/>
    </source>
</evidence>
<dbReference type="AlphaFoldDB" id="A0A067G6I9"/>
<dbReference type="Proteomes" id="UP000027120">
    <property type="component" value="Unassembled WGS sequence"/>
</dbReference>
<evidence type="ECO:0000259" key="2">
    <source>
        <dbReference type="Pfam" id="PF14364"/>
    </source>
</evidence>
<dbReference type="Pfam" id="PF05553">
    <property type="entry name" value="DUF761"/>
    <property type="match status" value="1"/>
</dbReference>